<gene>
    <name evidence="1" type="ORF">PRUB_a1515</name>
</gene>
<protein>
    <submittedName>
        <fullName evidence="1">Uncharacterized protein</fullName>
    </submittedName>
</protein>
<name>A0A8T0CCP9_9GAMM</name>
<organism evidence="1 2">
    <name type="scientific">Pseudoalteromonas rubra</name>
    <dbReference type="NCBI Taxonomy" id="43658"/>
    <lineage>
        <taxon>Bacteria</taxon>
        <taxon>Pseudomonadati</taxon>
        <taxon>Pseudomonadota</taxon>
        <taxon>Gammaproteobacteria</taxon>
        <taxon>Alteromonadales</taxon>
        <taxon>Pseudoalteromonadaceae</taxon>
        <taxon>Pseudoalteromonas</taxon>
    </lineage>
</organism>
<sequence>MYSRCALSLYFSLYSSMNLVDIRTSMYVKPVAAMQRVFCYVQFKKL</sequence>
<accession>A0A8T0CCP9</accession>
<dbReference type="Proteomes" id="UP000016480">
    <property type="component" value="Unassembled WGS sequence"/>
</dbReference>
<evidence type="ECO:0000313" key="2">
    <source>
        <dbReference type="Proteomes" id="UP000016480"/>
    </source>
</evidence>
<proteinExistence type="predicted"/>
<dbReference type="EMBL" id="AHCD03000020">
    <property type="protein sequence ID" value="KAF7788527.1"/>
    <property type="molecule type" value="Genomic_DNA"/>
</dbReference>
<reference evidence="1 2" key="1">
    <citation type="journal article" date="2012" name="J. Bacteriol.">
        <title>Genome sequence of the cycloprodigiosin-producing bacterial strain Pseudoalteromonas rubra ATCC 29570(T).</title>
        <authorList>
            <person name="Xie B.B."/>
            <person name="Shu Y.L."/>
            <person name="Qin Q.L."/>
            <person name="Rong J.C."/>
            <person name="Zhang X.Y."/>
            <person name="Chen X.L."/>
            <person name="Zhou B.C."/>
            <person name="Zhang Y.Z."/>
        </authorList>
    </citation>
    <scope>NUCLEOTIDE SEQUENCE [LARGE SCALE GENOMIC DNA]</scope>
    <source>
        <strain evidence="1 2">DSM 6842</strain>
    </source>
</reference>
<comment type="caution">
    <text evidence="1">The sequence shown here is derived from an EMBL/GenBank/DDBJ whole genome shotgun (WGS) entry which is preliminary data.</text>
</comment>
<dbReference type="AlphaFoldDB" id="A0A8T0CCP9"/>
<evidence type="ECO:0000313" key="1">
    <source>
        <dbReference type="EMBL" id="KAF7788527.1"/>
    </source>
</evidence>